<dbReference type="Proteomes" id="UP000019197">
    <property type="component" value="Unassembled WGS sequence"/>
</dbReference>
<protein>
    <submittedName>
        <fullName evidence="1">Uncharacterized protein</fullName>
    </submittedName>
</protein>
<dbReference type="EMBL" id="CBXE010000110">
    <property type="protein sequence ID" value="CDL84570.1"/>
    <property type="molecule type" value="Genomic_DNA"/>
</dbReference>
<organism evidence="1 2">
    <name type="scientific">Xenorhabdus cabanillasii JM26</name>
    <dbReference type="NCBI Taxonomy" id="1427517"/>
    <lineage>
        <taxon>Bacteria</taxon>
        <taxon>Pseudomonadati</taxon>
        <taxon>Pseudomonadota</taxon>
        <taxon>Gammaproteobacteria</taxon>
        <taxon>Enterobacterales</taxon>
        <taxon>Morganellaceae</taxon>
        <taxon>Xenorhabdus</taxon>
    </lineage>
</organism>
<accession>W1J542</accession>
<evidence type="ECO:0000313" key="1">
    <source>
        <dbReference type="EMBL" id="CDL84570.1"/>
    </source>
</evidence>
<name>W1J542_9GAMM</name>
<proteinExistence type="predicted"/>
<evidence type="ECO:0000313" key="2">
    <source>
        <dbReference type="Proteomes" id="UP000019197"/>
    </source>
</evidence>
<dbReference type="AlphaFoldDB" id="W1J542"/>
<sequence>MVDRTNWDLKALLASVELSIRHLWCDLRLPLTRLKTAEELHVCIVCMIRTYNTYKIIWMRR</sequence>
<reference evidence="1 2" key="1">
    <citation type="submission" date="2013-11" db="EMBL/GenBank/DDBJ databases">
        <title>Draft genome sequence and annotation of the entomopathogenic bacterium, Xenorhabdus cabanillasi strain JM26.</title>
        <authorList>
            <person name="Gualtieri M."/>
            <person name="Ogier J.C."/>
            <person name="Pages S."/>
            <person name="Givaudan A."/>
            <person name="Gaudriault S."/>
        </authorList>
    </citation>
    <scope>NUCLEOTIDE SEQUENCE [LARGE SCALE GENOMIC DNA]</scope>
    <source>
        <strain evidence="1 2">JM26</strain>
    </source>
</reference>
<comment type="caution">
    <text evidence="1">The sequence shown here is derived from an EMBL/GenBank/DDBJ whole genome shotgun (WGS) entry which is preliminary data.</text>
</comment>
<gene>
    <name evidence="1" type="ORF">XCR1_1980001</name>
</gene>